<dbReference type="KEGG" id="mcos:GM418_22535"/>
<proteinExistence type="predicted"/>
<evidence type="ECO:0000313" key="2">
    <source>
        <dbReference type="Proteomes" id="UP000428260"/>
    </source>
</evidence>
<evidence type="ECO:0000313" key="1">
    <source>
        <dbReference type="EMBL" id="QGY46337.1"/>
    </source>
</evidence>
<sequence>MQDSKFNIDIDSAKLKEIISVFDSETFIKHIADIITLIQPPRVPFKPFVGLDSPLMQLLYIASLNISSAKEKAHKDKIEYSDWHEIVKYAIRVKAGYYDALLPEEDDNEIEFYEKYKIVLPVFIDYFNSGSLNFEEQEIEKVISIFSIFDNEIYNQYGLKVLDFIEIYNLIDNNIIQNSNGHIELINKDEETKLFWESLLKQQKNPDEWTYNGDNTNIKKLIDFFNKPYERFVINKSHLQKTYDSDKIDSFFKIFSLEREERNDYKFYTSPIILAQKPIFCVDSDKFIVLDTKQIIHAIYQELTKFCKTSSIEERFYKRRGKYLQDKIVDSLKIYFGNDSAIFNEYKTSKNNKGQDIIALHKGLCLIIEAKAGREPEPRRNADVKESFNTIVQYFKKNLQKAYVQADRVKELFDYNEDFQILDGKNTTLYHVRTKKFHSVFSILITLDKFREPQINLNNLLELNEGDEDYPISICIDDFEVLLLALKKKRISIQKFITYLNYRKKLQGRIQTNDELQIWADFILAKKFKIPDNPNYHYSPSVSGADLFDDLYEQGLGFKHEKFLADKKQARYLTYRNFIKKHYA</sequence>
<organism evidence="1 2">
    <name type="scientific">Maribellus comscasis</name>
    <dbReference type="NCBI Taxonomy" id="2681766"/>
    <lineage>
        <taxon>Bacteria</taxon>
        <taxon>Pseudomonadati</taxon>
        <taxon>Bacteroidota</taxon>
        <taxon>Bacteroidia</taxon>
        <taxon>Marinilabiliales</taxon>
        <taxon>Prolixibacteraceae</taxon>
        <taxon>Maribellus</taxon>
    </lineage>
</organism>
<gene>
    <name evidence="1" type="ORF">GM418_22535</name>
</gene>
<dbReference type="Proteomes" id="UP000428260">
    <property type="component" value="Chromosome"/>
</dbReference>
<reference evidence="1 2" key="1">
    <citation type="submission" date="2019-11" db="EMBL/GenBank/DDBJ databases">
        <authorList>
            <person name="Zheng R.K."/>
            <person name="Sun C.M."/>
        </authorList>
    </citation>
    <scope>NUCLEOTIDE SEQUENCE [LARGE SCALE GENOMIC DNA]</scope>
    <source>
        <strain evidence="1 2">WC007</strain>
    </source>
</reference>
<dbReference type="AlphaFoldDB" id="A0A6I6K1A0"/>
<dbReference type="EMBL" id="CP046401">
    <property type="protein sequence ID" value="QGY46337.1"/>
    <property type="molecule type" value="Genomic_DNA"/>
</dbReference>
<evidence type="ECO:0008006" key="3">
    <source>
        <dbReference type="Google" id="ProtNLM"/>
    </source>
</evidence>
<dbReference type="RefSeq" id="WP_158869473.1">
    <property type="nucleotide sequence ID" value="NZ_CP046401.1"/>
</dbReference>
<accession>A0A6I6K1A0</accession>
<protein>
    <recommendedName>
        <fullName evidence="3">NERD domain-containing protein</fullName>
    </recommendedName>
</protein>
<keyword evidence="2" id="KW-1185">Reference proteome</keyword>
<name>A0A6I6K1A0_9BACT</name>